<feature type="region of interest" description="Disordered" evidence="1">
    <location>
        <begin position="1"/>
        <end position="59"/>
    </location>
</feature>
<gene>
    <name evidence="2" type="ORF">METZ01_LOCUS329365</name>
</gene>
<sequence>VLPGPPGTTHHVPPDGGRCDHPRYRTLRPDPGSLHRQEPLPEARGPQVRRVPHDRPPHVLGRARHDRFVLPGPRLQLHLPVEQRPVLRTV</sequence>
<organism evidence="2">
    <name type="scientific">marine metagenome</name>
    <dbReference type="NCBI Taxonomy" id="408172"/>
    <lineage>
        <taxon>unclassified sequences</taxon>
        <taxon>metagenomes</taxon>
        <taxon>ecological metagenomes</taxon>
    </lineage>
</organism>
<dbReference type="AlphaFoldDB" id="A0A382PX21"/>
<feature type="compositionally biased region" description="Low complexity" evidence="1">
    <location>
        <begin position="7"/>
        <end position="16"/>
    </location>
</feature>
<reference evidence="2" key="1">
    <citation type="submission" date="2018-05" db="EMBL/GenBank/DDBJ databases">
        <authorList>
            <person name="Lanie J.A."/>
            <person name="Ng W.-L."/>
            <person name="Kazmierczak K.M."/>
            <person name="Andrzejewski T.M."/>
            <person name="Davidsen T.M."/>
            <person name="Wayne K.J."/>
            <person name="Tettelin H."/>
            <person name="Glass J.I."/>
            <person name="Rusch D."/>
            <person name="Podicherti R."/>
            <person name="Tsui H.-C.T."/>
            <person name="Winkler M.E."/>
        </authorList>
    </citation>
    <scope>NUCLEOTIDE SEQUENCE</scope>
</reference>
<accession>A0A382PX21</accession>
<evidence type="ECO:0000313" key="2">
    <source>
        <dbReference type="EMBL" id="SVC76511.1"/>
    </source>
</evidence>
<evidence type="ECO:0000256" key="1">
    <source>
        <dbReference type="SAM" id="MobiDB-lite"/>
    </source>
</evidence>
<feature type="non-terminal residue" evidence="2">
    <location>
        <position position="90"/>
    </location>
</feature>
<dbReference type="EMBL" id="UINC01109592">
    <property type="protein sequence ID" value="SVC76511.1"/>
    <property type="molecule type" value="Genomic_DNA"/>
</dbReference>
<proteinExistence type="predicted"/>
<name>A0A382PX21_9ZZZZ</name>
<protein>
    <submittedName>
        <fullName evidence="2">Uncharacterized protein</fullName>
    </submittedName>
</protein>
<feature type="non-terminal residue" evidence="2">
    <location>
        <position position="1"/>
    </location>
</feature>